<feature type="compositionally biased region" description="Basic and acidic residues" evidence="4">
    <location>
        <begin position="209"/>
        <end position="227"/>
    </location>
</feature>
<feature type="repeat" description="ANK" evidence="3">
    <location>
        <begin position="52"/>
        <end position="84"/>
    </location>
</feature>
<dbReference type="Gene3D" id="1.25.40.20">
    <property type="entry name" value="Ankyrin repeat-containing domain"/>
    <property type="match status" value="1"/>
</dbReference>
<evidence type="ECO:0000256" key="5">
    <source>
        <dbReference type="SAM" id="SignalP"/>
    </source>
</evidence>
<evidence type="ECO:0000313" key="7">
    <source>
        <dbReference type="Proteomes" id="UP000342300"/>
    </source>
</evidence>
<feature type="repeat" description="ANK" evidence="3">
    <location>
        <begin position="115"/>
        <end position="147"/>
    </location>
</feature>
<dbReference type="PROSITE" id="PS50297">
    <property type="entry name" value="ANK_REP_REGION"/>
    <property type="match status" value="3"/>
</dbReference>
<dbReference type="InterPro" id="IPR051631">
    <property type="entry name" value="Ankyrin-KH/SAM_domain"/>
</dbReference>
<dbReference type="PANTHER" id="PTHR23206">
    <property type="entry name" value="MASK PROTEIN"/>
    <property type="match status" value="1"/>
</dbReference>
<dbReference type="InterPro" id="IPR036770">
    <property type="entry name" value="Ankyrin_rpt-contain_sf"/>
</dbReference>
<feature type="chain" id="PRO_5025471219" evidence="5">
    <location>
        <begin position="19"/>
        <end position="251"/>
    </location>
</feature>
<accession>A0A6A7RZ15</accession>
<reference evidence="6 7" key="1">
    <citation type="submission" date="2017-09" db="EMBL/GenBank/DDBJ databases">
        <title>Metagenomic Analysis Reveals Denitrifying Candidatus Accumulibacter and Flanking Population as a Source of N2O.</title>
        <authorList>
            <person name="Gao H."/>
            <person name="Mao Y."/>
            <person name="Zhao X."/>
            <person name="Liu W.-T."/>
            <person name="Zhang T."/>
            <person name="Wells G."/>
        </authorList>
    </citation>
    <scope>NUCLEOTIDE SEQUENCE [LARGE SCALE GENOMIC DNA]</scope>
    <source>
        <strain evidence="6">CANDO_2_IC</strain>
    </source>
</reference>
<feature type="repeat" description="ANK" evidence="3">
    <location>
        <begin position="148"/>
        <end position="180"/>
    </location>
</feature>
<keyword evidence="1" id="KW-0677">Repeat</keyword>
<evidence type="ECO:0000256" key="1">
    <source>
        <dbReference type="ARBA" id="ARBA00022737"/>
    </source>
</evidence>
<dbReference type="InterPro" id="IPR002110">
    <property type="entry name" value="Ankyrin_rpt"/>
</dbReference>
<proteinExistence type="predicted"/>
<dbReference type="Pfam" id="PF12796">
    <property type="entry name" value="Ank_2"/>
    <property type="match status" value="1"/>
</dbReference>
<dbReference type="AlphaFoldDB" id="A0A6A7RZ15"/>
<protein>
    <submittedName>
        <fullName evidence="6">Uncharacterized protein</fullName>
    </submittedName>
</protein>
<feature type="signal peptide" evidence="5">
    <location>
        <begin position="1"/>
        <end position="18"/>
    </location>
</feature>
<dbReference type="PANTHER" id="PTHR23206:SF7">
    <property type="entry name" value="PROTEIN KINASE DOMAIN-CONTAINING PROTEIN"/>
    <property type="match status" value="1"/>
</dbReference>
<evidence type="ECO:0000256" key="4">
    <source>
        <dbReference type="SAM" id="MobiDB-lite"/>
    </source>
</evidence>
<evidence type="ECO:0000256" key="2">
    <source>
        <dbReference type="ARBA" id="ARBA00023043"/>
    </source>
</evidence>
<comment type="caution">
    <text evidence="6">The sequence shown here is derived from an EMBL/GenBank/DDBJ whole genome shotgun (WGS) entry which is preliminary data.</text>
</comment>
<feature type="compositionally biased region" description="Acidic residues" evidence="4">
    <location>
        <begin position="234"/>
        <end position="251"/>
    </location>
</feature>
<dbReference type="EMBL" id="PDHS01000610">
    <property type="protein sequence ID" value="MQM32728.1"/>
    <property type="molecule type" value="Genomic_DNA"/>
</dbReference>
<gene>
    <name evidence="6" type="ORF">CRU78_20470</name>
</gene>
<keyword evidence="2 3" id="KW-0040">ANK repeat</keyword>
<dbReference type="Proteomes" id="UP000342300">
    <property type="component" value="Unassembled WGS sequence"/>
</dbReference>
<sequence length="251" mass="27377">MKTIALLFALLLPSLATAGAHEDMEEALISGNTSWAVKLLDQGMDVNAVNAAGNTLLMQAVQRDNGDFLEQLLKRRARLNTRNRNHETALSLAAFKGNLPIVRRLVEAGADVNLYGWPPLIYAAFNGHTAVVEYLITRGANIDATTENGSTALFFAARFGHLQIVELLLKNKADASIANDRGATADDWARQTENTNIADILRQASDQTRAAREQARKARDEAREAREQAAAAELETELVDTEAEPEAEPSK</sequence>
<name>A0A6A7RZ15_9PROT</name>
<keyword evidence="5" id="KW-0732">Signal</keyword>
<dbReference type="PROSITE" id="PS50088">
    <property type="entry name" value="ANK_REPEAT"/>
    <property type="match status" value="4"/>
</dbReference>
<feature type="region of interest" description="Disordered" evidence="4">
    <location>
        <begin position="204"/>
        <end position="251"/>
    </location>
</feature>
<organism evidence="6 7">
    <name type="scientific">Candidatus Accumulibacter phosphatis</name>
    <dbReference type="NCBI Taxonomy" id="327160"/>
    <lineage>
        <taxon>Bacteria</taxon>
        <taxon>Pseudomonadati</taxon>
        <taxon>Pseudomonadota</taxon>
        <taxon>Betaproteobacteria</taxon>
        <taxon>Candidatus Accumulibacter</taxon>
    </lineage>
</organism>
<dbReference type="SUPFAM" id="SSF48403">
    <property type="entry name" value="Ankyrin repeat"/>
    <property type="match status" value="1"/>
</dbReference>
<feature type="repeat" description="ANK" evidence="3">
    <location>
        <begin position="85"/>
        <end position="117"/>
    </location>
</feature>
<evidence type="ECO:0000256" key="3">
    <source>
        <dbReference type="PROSITE-ProRule" id="PRU00023"/>
    </source>
</evidence>
<dbReference type="Pfam" id="PF00023">
    <property type="entry name" value="Ank"/>
    <property type="match status" value="1"/>
</dbReference>
<evidence type="ECO:0000313" key="6">
    <source>
        <dbReference type="EMBL" id="MQM32728.1"/>
    </source>
</evidence>
<dbReference type="SMART" id="SM00248">
    <property type="entry name" value="ANK"/>
    <property type="match status" value="4"/>
</dbReference>